<evidence type="ECO:0000313" key="2">
    <source>
        <dbReference type="EMBL" id="ACB75603.1"/>
    </source>
</evidence>
<dbReference type="Gene3D" id="1.25.40.10">
    <property type="entry name" value="Tetratricopeptide repeat domain"/>
    <property type="match status" value="2"/>
</dbReference>
<sequence length="475" mass="52815">MTGRRRLLVTLGVLGLLGLALAGWRLWAAHAAVAGGVPPVPELAQGADELQQRVRRADAGARGYLHPQRSLAELARLCHANGFFDEAILCYETLQRLQPDEARWPHLHAAILATNGQLDEAAPLYRRSAELAPDYLPARLRLGDVLLKANRLSEAEQAYRGVLQKLASEPYAMLGLARCAIARDDWESARQQLQGCIAANPEFVGGLSLMATVHEHFGEPDEANRIREHVNKREFVDLLDPWVEALLEDCYDHYRLSVAAAVAGFRGDHASAERWLLRAIELSPKPAAYYRQLGKFYTRTENMSAARRAFEHATALAPEDSDAWALLVNLLKSAGERPAAYSALDRGLRNRPDSRALHHALGQMLAEDGRYAPAIAEFQRAKQLQPTEVSAYVEIALVHFRLGEIEAGMDEMRAALAVQPDHPVALVMLGRDAIARGEEAQAREWIRRARLQSRVRPEDLNAMLAEFQQKFGRLP</sequence>
<dbReference type="Pfam" id="PF14559">
    <property type="entry name" value="TPR_19"/>
    <property type="match status" value="2"/>
</dbReference>
<protein>
    <submittedName>
        <fullName evidence="2">Tetratricopeptide TPR_2 repeat protein</fullName>
    </submittedName>
</protein>
<gene>
    <name evidence="2" type="ordered locus">Oter_2321</name>
</gene>
<dbReference type="InterPro" id="IPR037919">
    <property type="entry name" value="OGT"/>
</dbReference>
<dbReference type="SMART" id="SM00028">
    <property type="entry name" value="TPR"/>
    <property type="match status" value="9"/>
</dbReference>
<name>B1ZQJ4_OPITP</name>
<evidence type="ECO:0000256" key="1">
    <source>
        <dbReference type="PROSITE-ProRule" id="PRU00339"/>
    </source>
</evidence>
<feature type="repeat" description="TPR" evidence="1">
    <location>
        <begin position="389"/>
        <end position="422"/>
    </location>
</feature>
<accession>B1ZQJ4</accession>
<dbReference type="eggNOG" id="COG0457">
    <property type="taxonomic scope" value="Bacteria"/>
</dbReference>
<dbReference type="PANTHER" id="PTHR44366">
    <property type="entry name" value="UDP-N-ACETYLGLUCOSAMINE--PEPTIDE N-ACETYLGLUCOSAMINYLTRANSFERASE 110 KDA SUBUNIT"/>
    <property type="match status" value="1"/>
</dbReference>
<dbReference type="Pfam" id="PF13432">
    <property type="entry name" value="TPR_16"/>
    <property type="match status" value="1"/>
</dbReference>
<dbReference type="Proteomes" id="UP000007013">
    <property type="component" value="Chromosome"/>
</dbReference>
<organism evidence="2 3">
    <name type="scientific">Opitutus terrae (strain DSM 11246 / JCM 15787 / PB90-1)</name>
    <dbReference type="NCBI Taxonomy" id="452637"/>
    <lineage>
        <taxon>Bacteria</taxon>
        <taxon>Pseudomonadati</taxon>
        <taxon>Verrucomicrobiota</taxon>
        <taxon>Opitutia</taxon>
        <taxon>Opitutales</taxon>
        <taxon>Opitutaceae</taxon>
        <taxon>Opitutus</taxon>
    </lineage>
</organism>
<dbReference type="EMBL" id="CP001032">
    <property type="protein sequence ID" value="ACB75603.1"/>
    <property type="molecule type" value="Genomic_DNA"/>
</dbReference>
<dbReference type="AlphaFoldDB" id="B1ZQJ4"/>
<dbReference type="SUPFAM" id="SSF48452">
    <property type="entry name" value="TPR-like"/>
    <property type="match status" value="2"/>
</dbReference>
<dbReference type="InterPro" id="IPR011990">
    <property type="entry name" value="TPR-like_helical_dom_sf"/>
</dbReference>
<evidence type="ECO:0000313" key="3">
    <source>
        <dbReference type="Proteomes" id="UP000007013"/>
    </source>
</evidence>
<dbReference type="KEGG" id="ote:Oter_2321"/>
<dbReference type="InterPro" id="IPR006311">
    <property type="entry name" value="TAT_signal"/>
</dbReference>
<dbReference type="PROSITE" id="PS51318">
    <property type="entry name" value="TAT"/>
    <property type="match status" value="1"/>
</dbReference>
<dbReference type="STRING" id="452637.Oter_2321"/>
<dbReference type="PANTHER" id="PTHR44366:SF1">
    <property type="entry name" value="UDP-N-ACETYLGLUCOSAMINE--PEPTIDE N-ACETYLGLUCOSAMINYLTRANSFERASE 110 KDA SUBUNIT"/>
    <property type="match status" value="1"/>
</dbReference>
<dbReference type="PROSITE" id="PS50005">
    <property type="entry name" value="TPR"/>
    <property type="match status" value="3"/>
</dbReference>
<feature type="repeat" description="TPR" evidence="1">
    <location>
        <begin position="355"/>
        <end position="388"/>
    </location>
</feature>
<keyword evidence="3" id="KW-1185">Reference proteome</keyword>
<feature type="repeat" description="TPR" evidence="1">
    <location>
        <begin position="287"/>
        <end position="320"/>
    </location>
</feature>
<dbReference type="GO" id="GO:0097363">
    <property type="term" value="F:protein O-acetylglucosaminyltransferase activity"/>
    <property type="evidence" value="ECO:0007669"/>
    <property type="project" value="TreeGrafter"/>
</dbReference>
<dbReference type="GO" id="GO:0006493">
    <property type="term" value="P:protein O-linked glycosylation"/>
    <property type="evidence" value="ECO:0007669"/>
    <property type="project" value="InterPro"/>
</dbReference>
<proteinExistence type="predicted"/>
<keyword evidence="1" id="KW-0802">TPR repeat</keyword>
<dbReference type="HOGENOM" id="CLU_040534_0_0_0"/>
<dbReference type="InterPro" id="IPR019734">
    <property type="entry name" value="TPR_rpt"/>
</dbReference>
<reference evidence="2 3" key="1">
    <citation type="journal article" date="2011" name="J. Bacteriol.">
        <title>Genome sequence of the verrucomicrobium Opitutus terrae PB90-1, an abundant inhabitant of rice paddy soil ecosystems.</title>
        <authorList>
            <person name="van Passel M.W."/>
            <person name="Kant R."/>
            <person name="Palva A."/>
            <person name="Copeland A."/>
            <person name="Lucas S."/>
            <person name="Lapidus A."/>
            <person name="Glavina del Rio T."/>
            <person name="Pitluck S."/>
            <person name="Goltsman E."/>
            <person name="Clum A."/>
            <person name="Sun H."/>
            <person name="Schmutz J."/>
            <person name="Larimer F.W."/>
            <person name="Land M.L."/>
            <person name="Hauser L."/>
            <person name="Kyrpides N."/>
            <person name="Mikhailova N."/>
            <person name="Richardson P.P."/>
            <person name="Janssen P.H."/>
            <person name="de Vos W.M."/>
            <person name="Smidt H."/>
        </authorList>
    </citation>
    <scope>NUCLEOTIDE SEQUENCE [LARGE SCALE GENOMIC DNA]</scope>
    <source>
        <strain evidence="3">DSM 11246 / JCM 15787 / PB90-1</strain>
    </source>
</reference>